<dbReference type="EMBL" id="JAPDRQ010000024">
    <property type="protein sequence ID" value="KAJ9661277.1"/>
    <property type="molecule type" value="Genomic_DNA"/>
</dbReference>
<comment type="caution">
    <text evidence="1">The sequence shown here is derived from an EMBL/GenBank/DDBJ whole genome shotgun (WGS) entry which is preliminary data.</text>
</comment>
<dbReference type="Proteomes" id="UP001172386">
    <property type="component" value="Unassembled WGS sequence"/>
</dbReference>
<gene>
    <name evidence="1" type="ORF">H2198_002020</name>
</gene>
<reference evidence="1" key="1">
    <citation type="submission" date="2022-10" db="EMBL/GenBank/DDBJ databases">
        <title>Culturing micro-colonial fungi from biological soil crusts in the Mojave desert and describing Neophaeococcomyces mojavensis, and introducing the new genera and species Taxawa tesnikishii.</title>
        <authorList>
            <person name="Kurbessoian T."/>
            <person name="Stajich J.E."/>
        </authorList>
    </citation>
    <scope>NUCLEOTIDE SEQUENCE</scope>
    <source>
        <strain evidence="1">JES_112</strain>
    </source>
</reference>
<keyword evidence="2" id="KW-1185">Reference proteome</keyword>
<accession>A0ACC3AF77</accession>
<organism evidence="1 2">
    <name type="scientific">Neophaeococcomyces mojaviensis</name>
    <dbReference type="NCBI Taxonomy" id="3383035"/>
    <lineage>
        <taxon>Eukaryota</taxon>
        <taxon>Fungi</taxon>
        <taxon>Dikarya</taxon>
        <taxon>Ascomycota</taxon>
        <taxon>Pezizomycotina</taxon>
        <taxon>Eurotiomycetes</taxon>
        <taxon>Chaetothyriomycetidae</taxon>
        <taxon>Chaetothyriales</taxon>
        <taxon>Chaetothyriales incertae sedis</taxon>
        <taxon>Neophaeococcomyces</taxon>
    </lineage>
</organism>
<evidence type="ECO:0000313" key="2">
    <source>
        <dbReference type="Proteomes" id="UP001172386"/>
    </source>
</evidence>
<evidence type="ECO:0000313" key="1">
    <source>
        <dbReference type="EMBL" id="KAJ9661277.1"/>
    </source>
</evidence>
<protein>
    <submittedName>
        <fullName evidence="1">Uncharacterized protein</fullName>
    </submittedName>
</protein>
<proteinExistence type="predicted"/>
<name>A0ACC3AF77_9EURO</name>
<sequence length="307" mass="34214">MLILIAGITGNIGLHAARHALAIGHQVRGLGRSPDKLDPNVRQQLESFITSSSYSDITALDRAAFGVDAVICAYGGLPELHLDAQLLLFRAVERAGVKRYLAASWNYDWRKIPFESEPIYDAARMFHSQVSITSNVKPLHIFSGMLVDVFFNRGGDKGFLPKDCGVWDPIEKSMDVWGTGKEMWFFTTEEDAGSFGVEAVTSPDAEKGGFVSVCSFSHSLEEIKAIYEQVRGVTVIMKKRGMASDLYALSVAGQKKDGRGGFWNWHRYEFHANCVSGVWNLENLQNDRFPKVKATSLEEYLKTNHDI</sequence>